<dbReference type="SMART" id="SM00530">
    <property type="entry name" value="HTH_XRE"/>
    <property type="match status" value="1"/>
</dbReference>
<evidence type="ECO:0000313" key="4">
    <source>
        <dbReference type="Proteomes" id="UP001529245"/>
    </source>
</evidence>
<protein>
    <submittedName>
        <fullName evidence="3">Helix-turn-helix transcriptional regulator</fullName>
    </submittedName>
</protein>
<keyword evidence="1" id="KW-0238">DNA-binding</keyword>
<evidence type="ECO:0000313" key="3">
    <source>
        <dbReference type="EMBL" id="MDI9261277.1"/>
    </source>
</evidence>
<dbReference type="PANTHER" id="PTHR46558">
    <property type="entry name" value="TRACRIPTIONAL REGULATORY PROTEIN-RELATED-RELATED"/>
    <property type="match status" value="1"/>
</dbReference>
<evidence type="ECO:0000259" key="2">
    <source>
        <dbReference type="PROSITE" id="PS50943"/>
    </source>
</evidence>
<dbReference type="InterPro" id="IPR001387">
    <property type="entry name" value="Cro/C1-type_HTH"/>
</dbReference>
<dbReference type="SUPFAM" id="SSF47413">
    <property type="entry name" value="lambda repressor-like DNA-binding domains"/>
    <property type="match status" value="1"/>
</dbReference>
<dbReference type="Pfam" id="PF01381">
    <property type="entry name" value="HTH_3"/>
    <property type="match status" value="1"/>
</dbReference>
<dbReference type="Proteomes" id="UP001529245">
    <property type="component" value="Unassembled WGS sequence"/>
</dbReference>
<reference evidence="3 4" key="1">
    <citation type="submission" date="2023-04" db="EMBL/GenBank/DDBJ databases">
        <title>A. sendaiensis sub sp. chiapanensis a novel subspecie with specific adaptation in bacterial cell wall isolated from an active volcano.</title>
        <authorList>
            <person name="Alvarez Gutierrez P.E."/>
            <person name="Ortiz Cortes L.Y."/>
        </authorList>
    </citation>
    <scope>NUCLEOTIDE SEQUENCE [LARGE SCALE GENOMIC DNA]</scope>
    <source>
        <strain evidence="3 4">PA2</strain>
    </source>
</reference>
<dbReference type="RefSeq" id="WP_283204672.1">
    <property type="nucleotide sequence ID" value="NZ_JASGCB010000043.1"/>
</dbReference>
<dbReference type="InterPro" id="IPR010982">
    <property type="entry name" value="Lambda_DNA-bd_dom_sf"/>
</dbReference>
<evidence type="ECO:0000256" key="1">
    <source>
        <dbReference type="ARBA" id="ARBA00023125"/>
    </source>
</evidence>
<gene>
    <name evidence="3" type="ORF">QID03_14040</name>
</gene>
<dbReference type="Gene3D" id="1.10.260.40">
    <property type="entry name" value="lambda repressor-like DNA-binding domains"/>
    <property type="match status" value="1"/>
</dbReference>
<name>A0ABT6Y1Z1_ALISE</name>
<accession>A0ABT6Y1Z1</accession>
<comment type="caution">
    <text evidence="3">The sequence shown here is derived from an EMBL/GenBank/DDBJ whole genome shotgun (WGS) entry which is preliminary data.</text>
</comment>
<dbReference type="EMBL" id="JASGCB010000043">
    <property type="protein sequence ID" value="MDI9261277.1"/>
    <property type="molecule type" value="Genomic_DNA"/>
</dbReference>
<dbReference type="CDD" id="cd00093">
    <property type="entry name" value="HTH_XRE"/>
    <property type="match status" value="1"/>
</dbReference>
<keyword evidence="4" id="KW-1185">Reference proteome</keyword>
<proteinExistence type="predicted"/>
<dbReference type="PROSITE" id="PS50943">
    <property type="entry name" value="HTH_CROC1"/>
    <property type="match status" value="1"/>
</dbReference>
<sequence>MLLGQRLRSLRKSNNLRRDDVAEAIGVTPRLITFYETGDKTPSLEAAIKLADFFDVSLDYLVGRTDDPTPPKRGSSSQEPGS</sequence>
<organism evidence="3 4">
    <name type="scientific">Alicyclobacillus sendaiensis PA2</name>
    <dbReference type="NCBI Taxonomy" id="3029425"/>
    <lineage>
        <taxon>Bacteria</taxon>
        <taxon>Bacillati</taxon>
        <taxon>Bacillota</taxon>
        <taxon>Bacilli</taxon>
        <taxon>Bacillales</taxon>
        <taxon>Alicyclobacillaceae</taxon>
        <taxon>Alicyclobacillus</taxon>
    </lineage>
</organism>
<feature type="domain" description="HTH cro/C1-type" evidence="2">
    <location>
        <begin position="7"/>
        <end position="61"/>
    </location>
</feature>
<dbReference type="PANTHER" id="PTHR46558:SF11">
    <property type="entry name" value="HTH-TYPE TRANSCRIPTIONAL REGULATOR XRE"/>
    <property type="match status" value="1"/>
</dbReference>